<evidence type="ECO:0000259" key="9">
    <source>
        <dbReference type="PROSITE" id="PS50253"/>
    </source>
</evidence>
<evidence type="ECO:0000256" key="5">
    <source>
        <dbReference type="ARBA" id="ARBA00022989"/>
    </source>
</evidence>
<evidence type="ECO:0000256" key="1">
    <source>
        <dbReference type="ARBA" id="ARBA00004651"/>
    </source>
</evidence>
<reference evidence="10 11" key="1">
    <citation type="submission" date="2018-06" db="EMBL/GenBank/DDBJ databases">
        <title>Whole Genome Sequence of an efficient microsymbiont, Rhizobium tropici.</title>
        <authorList>
            <person name="Srinivasan R."/>
            <person name="Singh H.V."/>
            <person name="Srivastava R."/>
            <person name="Kumari B."/>
            <person name="Radhakrishna A."/>
        </authorList>
    </citation>
    <scope>NUCLEOTIDE SEQUENCE [LARGE SCALE GENOMIC DNA]</scope>
    <source>
        <strain evidence="10 11">IGFRI Rhizo-19</strain>
    </source>
</reference>
<dbReference type="PANTHER" id="PTHR11403:SF2">
    <property type="entry name" value="CYTOCHROME BO(3) UBIQUINOL OXIDASE SUBUNIT 3"/>
    <property type="match status" value="1"/>
</dbReference>
<evidence type="ECO:0000256" key="4">
    <source>
        <dbReference type="ARBA" id="ARBA00022692"/>
    </source>
</evidence>
<dbReference type="EMBL" id="QMKK01000061">
    <property type="protein sequence ID" value="RAX37294.1"/>
    <property type="molecule type" value="Genomic_DNA"/>
</dbReference>
<keyword evidence="5 8" id="KW-1133">Transmembrane helix</keyword>
<feature type="transmembrane region" description="Helical" evidence="8">
    <location>
        <begin position="63"/>
        <end position="84"/>
    </location>
</feature>
<dbReference type="GO" id="GO:0004129">
    <property type="term" value="F:cytochrome-c oxidase activity"/>
    <property type="evidence" value="ECO:0007669"/>
    <property type="project" value="InterPro"/>
</dbReference>
<comment type="caution">
    <text evidence="10">The sequence shown here is derived from an EMBL/GenBank/DDBJ whole genome shotgun (WGS) entry which is preliminary data.</text>
</comment>
<dbReference type="InterPro" id="IPR035973">
    <property type="entry name" value="Cyt_c_oxidase_su3-like_sf"/>
</dbReference>
<evidence type="ECO:0000313" key="10">
    <source>
        <dbReference type="EMBL" id="RAX37294.1"/>
    </source>
</evidence>
<comment type="similarity">
    <text evidence="2 7">Belongs to the cytochrome c oxidase subunit 3 family.</text>
</comment>
<evidence type="ECO:0000256" key="8">
    <source>
        <dbReference type="SAM" id="Phobius"/>
    </source>
</evidence>
<keyword evidence="4 7" id="KW-0812">Transmembrane</keyword>
<dbReference type="GO" id="GO:0005886">
    <property type="term" value="C:plasma membrane"/>
    <property type="evidence" value="ECO:0007669"/>
    <property type="project" value="UniProtKB-SubCell"/>
</dbReference>
<dbReference type="InterPro" id="IPR000298">
    <property type="entry name" value="Cyt_c_oxidase-like_su3"/>
</dbReference>
<evidence type="ECO:0000256" key="7">
    <source>
        <dbReference type="RuleBase" id="RU003376"/>
    </source>
</evidence>
<organism evidence="10 11">
    <name type="scientific">Rhizobium tropici</name>
    <dbReference type="NCBI Taxonomy" id="398"/>
    <lineage>
        <taxon>Bacteria</taxon>
        <taxon>Pseudomonadati</taxon>
        <taxon>Pseudomonadota</taxon>
        <taxon>Alphaproteobacteria</taxon>
        <taxon>Hyphomicrobiales</taxon>
        <taxon>Rhizobiaceae</taxon>
        <taxon>Rhizobium/Agrobacterium group</taxon>
        <taxon>Rhizobium</taxon>
    </lineage>
</organism>
<dbReference type="Proteomes" id="UP000251205">
    <property type="component" value="Unassembled WGS sequence"/>
</dbReference>
<dbReference type="PROSITE" id="PS50253">
    <property type="entry name" value="COX3"/>
    <property type="match status" value="1"/>
</dbReference>
<dbReference type="InterPro" id="IPR024791">
    <property type="entry name" value="Cyt_c/ubiquinol_Oxase_su3"/>
</dbReference>
<evidence type="ECO:0000256" key="6">
    <source>
        <dbReference type="ARBA" id="ARBA00023136"/>
    </source>
</evidence>
<comment type="subcellular location">
    <subcellularLocation>
        <location evidence="1 7">Cell membrane</location>
        <topology evidence="1 7">Multi-pass membrane protein</topology>
    </subcellularLocation>
</comment>
<keyword evidence="3" id="KW-1003">Cell membrane</keyword>
<evidence type="ECO:0000313" key="11">
    <source>
        <dbReference type="Proteomes" id="UP000251205"/>
    </source>
</evidence>
<accession>A0A329Y5P0</accession>
<dbReference type="Pfam" id="PF00510">
    <property type="entry name" value="COX3"/>
    <property type="match status" value="1"/>
</dbReference>
<feature type="transmembrane region" description="Helical" evidence="8">
    <location>
        <begin position="179"/>
        <end position="197"/>
    </location>
</feature>
<evidence type="ECO:0000256" key="2">
    <source>
        <dbReference type="ARBA" id="ARBA00010581"/>
    </source>
</evidence>
<dbReference type="InterPro" id="IPR013833">
    <property type="entry name" value="Cyt_c_oxidase_su3_a-hlx"/>
</dbReference>
<keyword evidence="6 8" id="KW-0472">Membrane</keyword>
<name>A0A329Y5P0_RHITR</name>
<sequence>MKERVVLDVSRLPPHGMGRASPTWWGTCAFMLIEGSGFALAIAVYFYLMSLAPHWPIDAPAPGLVPGTTLTAILLASLVPNILLSRWARQRDLRKVRIGLIVMSVLGAVPLILRGFEFAVLNIRWDDNAYGSIIWTMLGLHTTHIVTDLIDTLVLTCLMFSKHADNPRRFGDVEDNAMYWNFVVVAWIPLYACIYWVPRL</sequence>
<protein>
    <submittedName>
        <fullName evidence="10">Cytochrome C oxidase subunit III</fullName>
    </submittedName>
</protein>
<feature type="domain" description="Heme-copper oxidase subunit III family profile" evidence="9">
    <location>
        <begin position="1"/>
        <end position="199"/>
    </location>
</feature>
<dbReference type="PANTHER" id="PTHR11403">
    <property type="entry name" value="CYTOCHROME C OXIDASE SUBUNIT III"/>
    <property type="match status" value="1"/>
</dbReference>
<dbReference type="Gene3D" id="1.20.120.80">
    <property type="entry name" value="Cytochrome c oxidase, subunit III, four-helix bundle"/>
    <property type="match status" value="1"/>
</dbReference>
<evidence type="ECO:0000256" key="3">
    <source>
        <dbReference type="ARBA" id="ARBA00022475"/>
    </source>
</evidence>
<gene>
    <name evidence="10" type="ORF">DQ393_31225</name>
</gene>
<dbReference type="GO" id="GO:0019646">
    <property type="term" value="P:aerobic electron transport chain"/>
    <property type="evidence" value="ECO:0007669"/>
    <property type="project" value="InterPro"/>
</dbReference>
<dbReference type="AlphaFoldDB" id="A0A329Y5P0"/>
<feature type="transmembrane region" description="Helical" evidence="8">
    <location>
        <begin position="96"/>
        <end position="113"/>
    </location>
</feature>
<dbReference type="OrthoDB" id="7470475at2"/>
<feature type="transmembrane region" description="Helical" evidence="8">
    <location>
        <begin position="133"/>
        <end position="158"/>
    </location>
</feature>
<dbReference type="RefSeq" id="WP_112345558.1">
    <property type="nucleotide sequence ID" value="NZ_QMKK01000061.1"/>
</dbReference>
<feature type="transmembrane region" description="Helical" evidence="8">
    <location>
        <begin position="24"/>
        <end position="48"/>
    </location>
</feature>
<proteinExistence type="inferred from homology"/>
<dbReference type="SUPFAM" id="SSF81452">
    <property type="entry name" value="Cytochrome c oxidase subunit III-like"/>
    <property type="match status" value="1"/>
</dbReference>